<feature type="transmembrane region" description="Helical" evidence="1">
    <location>
        <begin position="148"/>
        <end position="171"/>
    </location>
</feature>
<evidence type="ECO:0000256" key="1">
    <source>
        <dbReference type="SAM" id="Phobius"/>
    </source>
</evidence>
<proteinExistence type="predicted"/>
<dbReference type="InterPro" id="IPR052712">
    <property type="entry name" value="Acid_resist_chaperone_HdeD"/>
</dbReference>
<dbReference type="Pfam" id="PF03729">
    <property type="entry name" value="DUF308"/>
    <property type="match status" value="2"/>
</dbReference>
<evidence type="ECO:0000313" key="3">
    <source>
        <dbReference type="Proteomes" id="UP000316778"/>
    </source>
</evidence>
<dbReference type="InterPro" id="IPR005325">
    <property type="entry name" value="DUF308_memb"/>
</dbReference>
<dbReference type="OrthoDB" id="7059775at2"/>
<dbReference type="RefSeq" id="WP_158642702.1">
    <property type="nucleotide sequence ID" value="NZ_BAAAFY010000004.1"/>
</dbReference>
<dbReference type="PANTHER" id="PTHR34989">
    <property type="entry name" value="PROTEIN HDED"/>
    <property type="match status" value="1"/>
</dbReference>
<dbReference type="GO" id="GO:0005886">
    <property type="term" value="C:plasma membrane"/>
    <property type="evidence" value="ECO:0007669"/>
    <property type="project" value="TreeGrafter"/>
</dbReference>
<keyword evidence="3" id="KW-1185">Reference proteome</keyword>
<protein>
    <submittedName>
        <fullName evidence="2">Uncharacterized membrane protein HdeD (DUF308 family)</fullName>
    </submittedName>
</protein>
<name>A0A562T0I3_CHIJA</name>
<dbReference type="Proteomes" id="UP000316778">
    <property type="component" value="Unassembled WGS sequence"/>
</dbReference>
<comment type="caution">
    <text evidence="2">The sequence shown here is derived from an EMBL/GenBank/DDBJ whole genome shotgun (WGS) entry which is preliminary data.</text>
</comment>
<evidence type="ECO:0000313" key="2">
    <source>
        <dbReference type="EMBL" id="TWI87031.1"/>
    </source>
</evidence>
<feature type="transmembrane region" description="Helical" evidence="1">
    <location>
        <begin position="12"/>
        <end position="32"/>
    </location>
</feature>
<keyword evidence="1" id="KW-0812">Transmembrane</keyword>
<dbReference type="AlphaFoldDB" id="A0A562T0I3"/>
<accession>A0A562T0I3</accession>
<feature type="transmembrane region" description="Helical" evidence="1">
    <location>
        <begin position="66"/>
        <end position="85"/>
    </location>
</feature>
<keyword evidence="1" id="KW-0472">Membrane</keyword>
<dbReference type="PANTHER" id="PTHR34989:SF1">
    <property type="entry name" value="PROTEIN HDED"/>
    <property type="match status" value="1"/>
</dbReference>
<gene>
    <name evidence="2" type="ORF">LX66_4299</name>
</gene>
<dbReference type="EMBL" id="VLLG01000004">
    <property type="protein sequence ID" value="TWI87031.1"/>
    <property type="molecule type" value="Genomic_DNA"/>
</dbReference>
<keyword evidence="1" id="KW-1133">Transmembrane helix</keyword>
<feature type="transmembrane region" description="Helical" evidence="1">
    <location>
        <begin position="124"/>
        <end position="142"/>
    </location>
</feature>
<feature type="transmembrane region" description="Helical" evidence="1">
    <location>
        <begin position="38"/>
        <end position="59"/>
    </location>
</feature>
<sequence length="186" mass="20267">MQTPISRYWWVFLLRGIAALLIGLLAIFVPGITFGTLVLFLGAYMFIDGIFSIIAGISARKQSRDWGWYIVSGLFGIIIGVITFANPFATGIALIYIAGVWAIVAGIVEIIVAVRLRKEITGEGWYIAGGILTILFGILIFINPVAGALTLTIIFGIYAIVAGVMLVSLSMRLRKKYKSHRSIPVT</sequence>
<feature type="transmembrane region" description="Helical" evidence="1">
    <location>
        <begin position="91"/>
        <end position="112"/>
    </location>
</feature>
<reference evidence="2 3" key="1">
    <citation type="journal article" date="2013" name="Stand. Genomic Sci.">
        <title>Genomic Encyclopedia of Type Strains, Phase I: The one thousand microbial genomes (KMG-I) project.</title>
        <authorList>
            <person name="Kyrpides N.C."/>
            <person name="Woyke T."/>
            <person name="Eisen J.A."/>
            <person name="Garrity G."/>
            <person name="Lilburn T.G."/>
            <person name="Beck B.J."/>
            <person name="Whitman W.B."/>
            <person name="Hugenholtz P."/>
            <person name="Klenk H.P."/>
        </authorList>
    </citation>
    <scope>NUCLEOTIDE SEQUENCE [LARGE SCALE GENOMIC DNA]</scope>
    <source>
        <strain evidence="2 3">DSM 13484</strain>
    </source>
</reference>
<organism evidence="2 3">
    <name type="scientific">Chitinophaga japonensis</name>
    <name type="common">Flexibacter japonensis</name>
    <dbReference type="NCBI Taxonomy" id="104662"/>
    <lineage>
        <taxon>Bacteria</taxon>
        <taxon>Pseudomonadati</taxon>
        <taxon>Bacteroidota</taxon>
        <taxon>Chitinophagia</taxon>
        <taxon>Chitinophagales</taxon>
        <taxon>Chitinophagaceae</taxon>
        <taxon>Chitinophaga</taxon>
    </lineage>
</organism>